<dbReference type="EMBL" id="BARW01014938">
    <property type="protein sequence ID" value="GAI81769.1"/>
    <property type="molecule type" value="Genomic_DNA"/>
</dbReference>
<feature type="non-terminal residue" evidence="2">
    <location>
        <position position="234"/>
    </location>
</feature>
<gene>
    <name evidence="2" type="ORF">S12H4_26345</name>
</gene>
<evidence type="ECO:0000313" key="2">
    <source>
        <dbReference type="EMBL" id="GAI81769.1"/>
    </source>
</evidence>
<proteinExistence type="predicted"/>
<keyword evidence="1" id="KW-0472">Membrane</keyword>
<feature type="transmembrane region" description="Helical" evidence="1">
    <location>
        <begin position="199"/>
        <end position="224"/>
    </location>
</feature>
<name>X1TNY8_9ZZZZ</name>
<feature type="transmembrane region" description="Helical" evidence="1">
    <location>
        <begin position="167"/>
        <end position="193"/>
    </location>
</feature>
<keyword evidence="1" id="KW-0812">Transmembrane</keyword>
<sequence length="234" mass="28203">MNEAKRILRWSIPGWIFIFVLAIYFLIFKYFTSIQLVPYHDEYLKVIKDFFGNFKYFNKETFSLLAILSVIPLGFIIYQFYNVFHYKFGHSLKEEFPKIFEKIDDKLKSFNDHNFEGYLPKRIYKWSFFEKDKYYAKIYYILNKIFDKENEKNLYKEQSLSDLSHSLGATCFAIDIASIFYILFLIILCIVNSAPCTFIIYILIYGLPLQIILGVLFYFMIWLCRKKVLLHQAY</sequence>
<reference evidence="2" key="1">
    <citation type="journal article" date="2014" name="Front. Microbiol.">
        <title>High frequency of phylogenetically diverse reductive dehalogenase-homologous genes in deep subseafloor sedimentary metagenomes.</title>
        <authorList>
            <person name="Kawai M."/>
            <person name="Futagami T."/>
            <person name="Toyoda A."/>
            <person name="Takaki Y."/>
            <person name="Nishi S."/>
            <person name="Hori S."/>
            <person name="Arai W."/>
            <person name="Tsubouchi T."/>
            <person name="Morono Y."/>
            <person name="Uchiyama I."/>
            <person name="Ito T."/>
            <person name="Fujiyama A."/>
            <person name="Inagaki F."/>
            <person name="Takami H."/>
        </authorList>
    </citation>
    <scope>NUCLEOTIDE SEQUENCE</scope>
    <source>
        <strain evidence="2">Expedition CK06-06</strain>
    </source>
</reference>
<accession>X1TNY8</accession>
<comment type="caution">
    <text evidence="2">The sequence shown here is derived from an EMBL/GenBank/DDBJ whole genome shotgun (WGS) entry which is preliminary data.</text>
</comment>
<organism evidence="2">
    <name type="scientific">marine sediment metagenome</name>
    <dbReference type="NCBI Taxonomy" id="412755"/>
    <lineage>
        <taxon>unclassified sequences</taxon>
        <taxon>metagenomes</taxon>
        <taxon>ecological metagenomes</taxon>
    </lineage>
</organism>
<keyword evidence="1" id="KW-1133">Transmembrane helix</keyword>
<dbReference type="AlphaFoldDB" id="X1TNY8"/>
<feature type="transmembrane region" description="Helical" evidence="1">
    <location>
        <begin position="62"/>
        <end position="84"/>
    </location>
</feature>
<protein>
    <submittedName>
        <fullName evidence="2">Uncharacterized protein</fullName>
    </submittedName>
</protein>
<evidence type="ECO:0000256" key="1">
    <source>
        <dbReference type="SAM" id="Phobius"/>
    </source>
</evidence>
<feature type="transmembrane region" description="Helical" evidence="1">
    <location>
        <begin position="12"/>
        <end position="31"/>
    </location>
</feature>